<proteinExistence type="predicted"/>
<name>A0A4Z2F3S9_9TELE</name>
<reference evidence="2 3" key="1">
    <citation type="submission" date="2019-03" db="EMBL/GenBank/DDBJ databases">
        <title>First draft genome of Liparis tanakae, snailfish: a comprehensive survey of snailfish specific genes.</title>
        <authorList>
            <person name="Kim W."/>
            <person name="Song I."/>
            <person name="Jeong J.-H."/>
            <person name="Kim D."/>
            <person name="Kim S."/>
            <person name="Ryu S."/>
            <person name="Song J.Y."/>
            <person name="Lee S.K."/>
        </authorList>
    </citation>
    <scope>NUCLEOTIDE SEQUENCE [LARGE SCALE GENOMIC DNA]</scope>
    <source>
        <tissue evidence="2">Muscle</tissue>
    </source>
</reference>
<protein>
    <submittedName>
        <fullName evidence="2">Uncharacterized protein</fullName>
    </submittedName>
</protein>
<dbReference type="Proteomes" id="UP000314294">
    <property type="component" value="Unassembled WGS sequence"/>
</dbReference>
<keyword evidence="3" id="KW-1185">Reference proteome</keyword>
<evidence type="ECO:0000256" key="1">
    <source>
        <dbReference type="SAM" id="MobiDB-lite"/>
    </source>
</evidence>
<accession>A0A4Z2F3S9</accession>
<dbReference type="AlphaFoldDB" id="A0A4Z2F3S9"/>
<feature type="region of interest" description="Disordered" evidence="1">
    <location>
        <begin position="26"/>
        <end position="53"/>
    </location>
</feature>
<evidence type="ECO:0000313" key="2">
    <source>
        <dbReference type="EMBL" id="TNN35775.1"/>
    </source>
</evidence>
<evidence type="ECO:0000313" key="3">
    <source>
        <dbReference type="Proteomes" id="UP000314294"/>
    </source>
</evidence>
<dbReference type="EMBL" id="SRLO01001711">
    <property type="protein sequence ID" value="TNN35775.1"/>
    <property type="molecule type" value="Genomic_DNA"/>
</dbReference>
<comment type="caution">
    <text evidence="2">The sequence shown here is derived from an EMBL/GenBank/DDBJ whole genome shotgun (WGS) entry which is preliminary data.</text>
</comment>
<sequence length="91" mass="10376">MPAGFCPLETQQGCASGDEFKFIEKDDMREDTHDTRRRARVRNPQTKALETPEDRRLQTAALCESERPALAWVSSYVYAHRLLCSATEITT</sequence>
<gene>
    <name evidence="2" type="ORF">EYF80_054065</name>
</gene>
<organism evidence="2 3">
    <name type="scientific">Liparis tanakae</name>
    <name type="common">Tanaka's snailfish</name>
    <dbReference type="NCBI Taxonomy" id="230148"/>
    <lineage>
        <taxon>Eukaryota</taxon>
        <taxon>Metazoa</taxon>
        <taxon>Chordata</taxon>
        <taxon>Craniata</taxon>
        <taxon>Vertebrata</taxon>
        <taxon>Euteleostomi</taxon>
        <taxon>Actinopterygii</taxon>
        <taxon>Neopterygii</taxon>
        <taxon>Teleostei</taxon>
        <taxon>Neoteleostei</taxon>
        <taxon>Acanthomorphata</taxon>
        <taxon>Eupercaria</taxon>
        <taxon>Perciformes</taxon>
        <taxon>Cottioidei</taxon>
        <taxon>Cottales</taxon>
        <taxon>Liparidae</taxon>
        <taxon>Liparis</taxon>
    </lineage>
</organism>